<accession>A0AAD7DF13</accession>
<gene>
    <name evidence="1" type="ORF">B0H17DRAFT_1066013</name>
</gene>
<reference evidence="1" key="1">
    <citation type="submission" date="2023-03" db="EMBL/GenBank/DDBJ databases">
        <title>Massive genome expansion in bonnet fungi (Mycena s.s.) driven by repeated elements and novel gene families across ecological guilds.</title>
        <authorList>
            <consortium name="Lawrence Berkeley National Laboratory"/>
            <person name="Harder C.B."/>
            <person name="Miyauchi S."/>
            <person name="Viragh M."/>
            <person name="Kuo A."/>
            <person name="Thoen E."/>
            <person name="Andreopoulos B."/>
            <person name="Lu D."/>
            <person name="Skrede I."/>
            <person name="Drula E."/>
            <person name="Henrissat B."/>
            <person name="Morin E."/>
            <person name="Kohler A."/>
            <person name="Barry K."/>
            <person name="LaButti K."/>
            <person name="Morin E."/>
            <person name="Salamov A."/>
            <person name="Lipzen A."/>
            <person name="Mereny Z."/>
            <person name="Hegedus B."/>
            <person name="Baldrian P."/>
            <person name="Stursova M."/>
            <person name="Weitz H."/>
            <person name="Taylor A."/>
            <person name="Grigoriev I.V."/>
            <person name="Nagy L.G."/>
            <person name="Martin F."/>
            <person name="Kauserud H."/>
        </authorList>
    </citation>
    <scope>NUCLEOTIDE SEQUENCE</scope>
    <source>
        <strain evidence="1">CBHHK067</strain>
    </source>
</reference>
<dbReference type="Proteomes" id="UP001221757">
    <property type="component" value="Unassembled WGS sequence"/>
</dbReference>
<keyword evidence="2" id="KW-1185">Reference proteome</keyword>
<organism evidence="1 2">
    <name type="scientific">Mycena rosella</name>
    <name type="common">Pink bonnet</name>
    <name type="synonym">Agaricus rosellus</name>
    <dbReference type="NCBI Taxonomy" id="1033263"/>
    <lineage>
        <taxon>Eukaryota</taxon>
        <taxon>Fungi</taxon>
        <taxon>Dikarya</taxon>
        <taxon>Basidiomycota</taxon>
        <taxon>Agaricomycotina</taxon>
        <taxon>Agaricomycetes</taxon>
        <taxon>Agaricomycetidae</taxon>
        <taxon>Agaricales</taxon>
        <taxon>Marasmiineae</taxon>
        <taxon>Mycenaceae</taxon>
        <taxon>Mycena</taxon>
    </lineage>
</organism>
<name>A0AAD7DF13_MYCRO</name>
<proteinExistence type="predicted"/>
<sequence length="61" mass="6767">MEVVLTMLSRVSVRVSAFSTRSARSLPLPGHRDLPLLPFVFSTCDLTFRGFEPAPPRPPGR</sequence>
<evidence type="ECO:0000313" key="1">
    <source>
        <dbReference type="EMBL" id="KAJ7689657.1"/>
    </source>
</evidence>
<dbReference type="AlphaFoldDB" id="A0AAD7DF13"/>
<dbReference type="EMBL" id="JARKIE010000070">
    <property type="protein sequence ID" value="KAJ7689657.1"/>
    <property type="molecule type" value="Genomic_DNA"/>
</dbReference>
<protein>
    <submittedName>
        <fullName evidence="1">Uncharacterized protein</fullName>
    </submittedName>
</protein>
<comment type="caution">
    <text evidence="1">The sequence shown here is derived from an EMBL/GenBank/DDBJ whole genome shotgun (WGS) entry which is preliminary data.</text>
</comment>
<evidence type="ECO:0000313" key="2">
    <source>
        <dbReference type="Proteomes" id="UP001221757"/>
    </source>
</evidence>